<accession>A0ABQ8S021</accession>
<evidence type="ECO:0000313" key="2">
    <source>
        <dbReference type="EMBL" id="KAJ4427101.1"/>
    </source>
</evidence>
<dbReference type="Proteomes" id="UP001148838">
    <property type="component" value="Unassembled WGS sequence"/>
</dbReference>
<evidence type="ECO:0000313" key="3">
    <source>
        <dbReference type="Proteomes" id="UP001148838"/>
    </source>
</evidence>
<organism evidence="2 3">
    <name type="scientific">Periplaneta americana</name>
    <name type="common">American cockroach</name>
    <name type="synonym">Blatta americana</name>
    <dbReference type="NCBI Taxonomy" id="6978"/>
    <lineage>
        <taxon>Eukaryota</taxon>
        <taxon>Metazoa</taxon>
        <taxon>Ecdysozoa</taxon>
        <taxon>Arthropoda</taxon>
        <taxon>Hexapoda</taxon>
        <taxon>Insecta</taxon>
        <taxon>Pterygota</taxon>
        <taxon>Neoptera</taxon>
        <taxon>Polyneoptera</taxon>
        <taxon>Dictyoptera</taxon>
        <taxon>Blattodea</taxon>
        <taxon>Blattoidea</taxon>
        <taxon>Blattidae</taxon>
        <taxon>Blattinae</taxon>
        <taxon>Periplaneta</taxon>
    </lineage>
</organism>
<feature type="region of interest" description="Disordered" evidence="1">
    <location>
        <begin position="171"/>
        <end position="230"/>
    </location>
</feature>
<proteinExistence type="predicted"/>
<gene>
    <name evidence="2" type="ORF">ANN_24716</name>
</gene>
<keyword evidence="3" id="KW-1185">Reference proteome</keyword>
<dbReference type="EMBL" id="JAJSOF020000038">
    <property type="protein sequence ID" value="KAJ4427101.1"/>
    <property type="molecule type" value="Genomic_DNA"/>
</dbReference>
<comment type="caution">
    <text evidence="2">The sequence shown here is derived from an EMBL/GenBank/DDBJ whole genome shotgun (WGS) entry which is preliminary data.</text>
</comment>
<protein>
    <submittedName>
        <fullName evidence="2">Uncharacterized protein</fullName>
    </submittedName>
</protein>
<evidence type="ECO:0000256" key="1">
    <source>
        <dbReference type="SAM" id="MobiDB-lite"/>
    </source>
</evidence>
<reference evidence="2 3" key="1">
    <citation type="journal article" date="2022" name="Allergy">
        <title>Genome assembly and annotation of Periplaneta americana reveal a comprehensive cockroach allergen profile.</title>
        <authorList>
            <person name="Wang L."/>
            <person name="Xiong Q."/>
            <person name="Saelim N."/>
            <person name="Wang L."/>
            <person name="Nong W."/>
            <person name="Wan A.T."/>
            <person name="Shi M."/>
            <person name="Liu X."/>
            <person name="Cao Q."/>
            <person name="Hui J.H.L."/>
            <person name="Sookrung N."/>
            <person name="Leung T.F."/>
            <person name="Tungtrongchitr A."/>
            <person name="Tsui S.K.W."/>
        </authorList>
    </citation>
    <scope>NUCLEOTIDE SEQUENCE [LARGE SCALE GENOMIC DNA]</scope>
    <source>
        <strain evidence="2">PWHHKU_190912</strain>
    </source>
</reference>
<name>A0ABQ8S021_PERAM</name>
<sequence>MLNQSQSKYGRRRNHEVRKVCRKYPHKKIIGEDHNTEYVPTTTIGITFRSKYIPNHFFLFYNRYQIQKYNISNAEIAINLDCTSENTRCPNCTLPHMATDDACSTKQMERNIIDKINDNNISRFDAIQIVTGRETYSTIALTAKDSEKVQQFPILKETSIDLVNTSDDAHAIPTGTTKLDKTHPPYKQTSRQRLVPTTEHTPKRSKRNAEQTPKNPSFNELFIRESQSIH</sequence>